<dbReference type="AlphaFoldDB" id="A0A183D7G1"/>
<keyword evidence="4" id="KW-1185">Reference proteome</keyword>
<keyword evidence="2" id="KW-0812">Transmembrane</keyword>
<reference evidence="5" key="1">
    <citation type="submission" date="2016-06" db="UniProtKB">
        <authorList>
            <consortium name="WormBaseParasite"/>
        </authorList>
    </citation>
    <scope>IDENTIFICATION</scope>
</reference>
<dbReference type="Proteomes" id="UP000271098">
    <property type="component" value="Unassembled WGS sequence"/>
</dbReference>
<gene>
    <name evidence="3" type="ORF">GPUH_LOCUS4654</name>
</gene>
<sequence>MKRWQSDSVCECSDKKRSGLRMLLGDEGGLMVNGTGFVGRCVVENKELGYSLIGARIFWLVVPAASLPGIICFWGYKLDCNWSVRGESEENNPEEKKNKRKKHWDHRWHNS</sequence>
<keyword evidence="2" id="KW-0472">Membrane</keyword>
<name>A0A183D7G1_9BILA</name>
<evidence type="ECO:0000313" key="5">
    <source>
        <dbReference type="WBParaSite" id="GPUH_0000465901-mRNA-1"/>
    </source>
</evidence>
<evidence type="ECO:0000313" key="4">
    <source>
        <dbReference type="Proteomes" id="UP000271098"/>
    </source>
</evidence>
<evidence type="ECO:0000256" key="2">
    <source>
        <dbReference type="SAM" id="Phobius"/>
    </source>
</evidence>
<keyword evidence="2" id="KW-1133">Transmembrane helix</keyword>
<feature type="transmembrane region" description="Helical" evidence="2">
    <location>
        <begin position="57"/>
        <end position="76"/>
    </location>
</feature>
<accession>A0A183D7G1</accession>
<evidence type="ECO:0000256" key="1">
    <source>
        <dbReference type="SAM" id="MobiDB-lite"/>
    </source>
</evidence>
<dbReference type="WBParaSite" id="GPUH_0000465901-mRNA-1">
    <property type="protein sequence ID" value="GPUH_0000465901-mRNA-1"/>
    <property type="gene ID" value="GPUH_0000465901"/>
</dbReference>
<evidence type="ECO:0000313" key="3">
    <source>
        <dbReference type="EMBL" id="VDK46483.1"/>
    </source>
</evidence>
<feature type="region of interest" description="Disordered" evidence="1">
    <location>
        <begin position="86"/>
        <end position="111"/>
    </location>
</feature>
<proteinExistence type="predicted"/>
<protein>
    <submittedName>
        <fullName evidence="5">Transmembrane protein</fullName>
    </submittedName>
</protein>
<dbReference type="EMBL" id="UYRT01009042">
    <property type="protein sequence ID" value="VDK46483.1"/>
    <property type="molecule type" value="Genomic_DNA"/>
</dbReference>
<reference evidence="3 4" key="2">
    <citation type="submission" date="2018-11" db="EMBL/GenBank/DDBJ databases">
        <authorList>
            <consortium name="Pathogen Informatics"/>
        </authorList>
    </citation>
    <scope>NUCLEOTIDE SEQUENCE [LARGE SCALE GENOMIC DNA]</scope>
</reference>
<feature type="compositionally biased region" description="Basic residues" evidence="1">
    <location>
        <begin position="98"/>
        <end position="111"/>
    </location>
</feature>
<organism evidence="5">
    <name type="scientific">Gongylonema pulchrum</name>
    <dbReference type="NCBI Taxonomy" id="637853"/>
    <lineage>
        <taxon>Eukaryota</taxon>
        <taxon>Metazoa</taxon>
        <taxon>Ecdysozoa</taxon>
        <taxon>Nematoda</taxon>
        <taxon>Chromadorea</taxon>
        <taxon>Rhabditida</taxon>
        <taxon>Spirurina</taxon>
        <taxon>Spiruromorpha</taxon>
        <taxon>Spiruroidea</taxon>
        <taxon>Gongylonematidae</taxon>
        <taxon>Gongylonema</taxon>
    </lineage>
</organism>